<evidence type="ECO:0000259" key="1">
    <source>
        <dbReference type="Pfam" id="PF07978"/>
    </source>
</evidence>
<protein>
    <submittedName>
        <fullName evidence="2">NIPSNAP family protein</fullName>
    </submittedName>
</protein>
<evidence type="ECO:0000313" key="3">
    <source>
        <dbReference type="Proteomes" id="UP001220962"/>
    </source>
</evidence>
<sequence length="120" mass="14205">MIYRRKTYIVANSIVDEFNSLFNDVLLPSQLKYGARLIGRWQTTLNEDTSEIFAMWEYDSLEQYDEIENKIKSDEEHISTVQKRFDSIGRNRLKEALQEIKQEFFTTTVDRGKTILKTLS</sequence>
<dbReference type="InterPro" id="IPR012577">
    <property type="entry name" value="NIPSNAP"/>
</dbReference>
<name>A0AAX3N5K3_9BACL</name>
<feature type="domain" description="NIPSNAP" evidence="1">
    <location>
        <begin position="6"/>
        <end position="88"/>
    </location>
</feature>
<dbReference type="Proteomes" id="UP001220962">
    <property type="component" value="Chromosome"/>
</dbReference>
<dbReference type="InterPro" id="IPR011008">
    <property type="entry name" value="Dimeric_a/b-barrel"/>
</dbReference>
<dbReference type="RefSeq" id="WP_047912033.1">
    <property type="nucleotide sequence ID" value="NZ_CP118101.1"/>
</dbReference>
<accession>A0AAX3N5K3</accession>
<evidence type="ECO:0000313" key="2">
    <source>
        <dbReference type="EMBL" id="WDH83969.1"/>
    </source>
</evidence>
<dbReference type="AlphaFoldDB" id="A0AAX3N5K3"/>
<dbReference type="SUPFAM" id="SSF54909">
    <property type="entry name" value="Dimeric alpha+beta barrel"/>
    <property type="match status" value="1"/>
</dbReference>
<dbReference type="EMBL" id="CP118101">
    <property type="protein sequence ID" value="WDH83969.1"/>
    <property type="molecule type" value="Genomic_DNA"/>
</dbReference>
<dbReference type="Gene3D" id="3.30.70.100">
    <property type="match status" value="1"/>
</dbReference>
<dbReference type="Pfam" id="PF07978">
    <property type="entry name" value="NIPSNAP"/>
    <property type="match status" value="1"/>
</dbReference>
<reference evidence="2" key="1">
    <citation type="submission" date="2023-02" db="EMBL/GenBank/DDBJ databases">
        <title>Pathogen: clinical or host-associated sample.</title>
        <authorList>
            <person name="Hergert J."/>
            <person name="Casey R."/>
            <person name="Wagner J."/>
            <person name="Young E.L."/>
            <person name="Oakeson K.F."/>
        </authorList>
    </citation>
    <scope>NUCLEOTIDE SEQUENCE</scope>
    <source>
        <strain evidence="2">2022CK-00830</strain>
    </source>
</reference>
<proteinExistence type="predicted"/>
<gene>
    <name evidence="2" type="ORF">PUW23_07080</name>
</gene>
<organism evidence="2 3">
    <name type="scientific">Paenibacillus urinalis</name>
    <dbReference type="NCBI Taxonomy" id="521520"/>
    <lineage>
        <taxon>Bacteria</taxon>
        <taxon>Bacillati</taxon>
        <taxon>Bacillota</taxon>
        <taxon>Bacilli</taxon>
        <taxon>Bacillales</taxon>
        <taxon>Paenibacillaceae</taxon>
        <taxon>Paenibacillus</taxon>
    </lineage>
</organism>